<dbReference type="InterPro" id="IPR041569">
    <property type="entry name" value="AAA_lid_3"/>
</dbReference>
<dbReference type="SMART" id="SM00382">
    <property type="entry name" value="AAA"/>
    <property type="match status" value="2"/>
</dbReference>
<dbReference type="InterPro" id="IPR003959">
    <property type="entry name" value="ATPase_AAA_core"/>
</dbReference>
<dbReference type="Proteomes" id="UP001310890">
    <property type="component" value="Unassembled WGS sequence"/>
</dbReference>
<evidence type="ECO:0000313" key="15">
    <source>
        <dbReference type="EMBL" id="KAK5109754.1"/>
    </source>
</evidence>
<keyword evidence="8" id="KW-0653">Protein transport</keyword>
<dbReference type="InterPro" id="IPR003960">
    <property type="entry name" value="ATPase_AAA_CS"/>
</dbReference>
<dbReference type="InterPro" id="IPR050168">
    <property type="entry name" value="AAA_ATPase_domain"/>
</dbReference>
<dbReference type="PROSITE" id="PS00674">
    <property type="entry name" value="AAA"/>
    <property type="match status" value="1"/>
</dbReference>
<reference evidence="15" key="1">
    <citation type="submission" date="2023-08" db="EMBL/GenBank/DDBJ databases">
        <title>Black Yeasts Isolated from many extreme environments.</title>
        <authorList>
            <person name="Coleine C."/>
            <person name="Stajich J.E."/>
            <person name="Selbmann L."/>
        </authorList>
    </citation>
    <scope>NUCLEOTIDE SEQUENCE</scope>
    <source>
        <strain evidence="15">CCFEE 5401</strain>
    </source>
</reference>
<feature type="compositionally biased region" description="Low complexity" evidence="13">
    <location>
        <begin position="1162"/>
        <end position="1172"/>
    </location>
</feature>
<feature type="region of interest" description="Disordered" evidence="13">
    <location>
        <begin position="734"/>
        <end position="770"/>
    </location>
</feature>
<dbReference type="InterPro" id="IPR027417">
    <property type="entry name" value="P-loop_NTPase"/>
</dbReference>
<feature type="region of interest" description="Disordered" evidence="13">
    <location>
        <begin position="230"/>
        <end position="285"/>
    </location>
</feature>
<dbReference type="FunFam" id="3.40.50.300:FF:000149">
    <property type="entry name" value="Nuclear valosin-containing protein-like"/>
    <property type="match status" value="1"/>
</dbReference>
<sequence>MASTVRKAGPTSATTQAEISFLPNLRNCLLNLPASLVAVLLNSNTIAQNVVVELNYRLPVQSNSATKPTPSGPPKSVFLGWTGMQSQSRLAVPSTRDGIAGGRGGKDATAAPVVEMDATFGRLLGLSEGMKVGISLHLDPPQAHTVNIEPLTATDWEIIELHANFLEMNFLSQIRAMPNPAVGSLHPLTLHLTPTSTANILVTSLTPAPAQSQAFVKISPDAEVIVAPKTRQPAAAKSAGSTQARDNRSVISASGRRSEGGRSTKSAAPRHRSTTQQDDEKARPPLFLRAITRGLKNQWFEESEEELRDEGLKVWLDREHLYCKTLRGVTFVTVSIVRPAGLQEPIDPQKQQSPEALPAQKIVAKLAAWDDAPDSRHAALSSLLCAALGAEDVVGGIVRVDPAPSPLPKTASALRDHAQQAGKDAIVKRLRITPFVGTGSMKQGAFKFGGESKAESENAVQQFRSQFSGKNRLLDGPLTEGMLTPATESWPGGILDFDPTPPGGLAKTKVNWMVGGDRKLEIVMQAATVPVRLALLTLGEALPKECPAMVGIDDIIEKTKTSLLHSSSVLLTGSLGAGKSSMAQLLAHQLRNDYLFNTTYISCQTLTSDETRVKSIKDNLHRIFASAQWAARLGGRALVVLDNLDKLCPVETELQQDANGRSRQISELLCSTARKFCGRDSGVVLLATAASKEAVNGVFIGGHVVSEIVGLKAPSKNGRRQVLKMLVTSVGRRIEPRHSEVDDSGEEPSSAWMDGEVGSRPTTSDGPNNTILADPELDLLDIAGHTDGYMPGDLHLLVSRARSESLIRSISSTSDSDDIYLTADDFSAALKGFTPASLRNVTLHSSTTTFSSIGGLTQTRATLLETLQYPTTYAPLFASCPLRLRSGLLLYGYPGCGKTLLASAVAGECGLNFISVKGPEILNKYIGASEKSVRDLFERAQAARPAVLFFDEFDSIAPRRGHDSTGVTDRVVNMLLTMMDGAEGLQGVYVLAATSRPDLIDPALLRPGRLDKSLLCGMPNQAERLDILRAVGKKLKVDTAVFHGEAGGSLGEVAARTDGYSGADLQAVLYNAHLEAIHDLLAEDGNSGAQELGSKKTSETSKGGKTQDFIYFRIGDDLDHENALQSNATSAANAAERVQIATKLAALNLARRKVKAEHRASQSRQRPSSSSSMLSHLNGNNKNLATEPTTHSAEPVIQWHHLEKSLQTSRASISRQERARLDKVYKEFISGRSGEMADGEGSTEVGHRTSLM</sequence>
<evidence type="ECO:0000256" key="3">
    <source>
        <dbReference type="ARBA" id="ARBA00022448"/>
    </source>
</evidence>
<dbReference type="EMBL" id="JAVRRL010000059">
    <property type="protein sequence ID" value="KAK5109754.1"/>
    <property type="molecule type" value="Genomic_DNA"/>
</dbReference>
<dbReference type="SUPFAM" id="SSF50692">
    <property type="entry name" value="ADC-like"/>
    <property type="match status" value="1"/>
</dbReference>
<evidence type="ECO:0000256" key="4">
    <source>
        <dbReference type="ARBA" id="ARBA00022593"/>
    </source>
</evidence>
<feature type="domain" description="AAA+ ATPase" evidence="14">
    <location>
        <begin position="884"/>
        <end position="1020"/>
    </location>
</feature>
<dbReference type="Pfam" id="PF09262">
    <property type="entry name" value="PEX-1N"/>
    <property type="match status" value="1"/>
</dbReference>
<accession>A0AAN7TBV6</accession>
<keyword evidence="7" id="KW-0067">ATP-binding</keyword>
<keyword evidence="3" id="KW-0813">Transport</keyword>
<evidence type="ECO:0000313" key="16">
    <source>
        <dbReference type="Proteomes" id="UP001310890"/>
    </source>
</evidence>
<dbReference type="Pfam" id="PF00004">
    <property type="entry name" value="AAA"/>
    <property type="match status" value="2"/>
</dbReference>
<name>A0AAN7TBV6_9PEZI</name>
<evidence type="ECO:0000256" key="1">
    <source>
        <dbReference type="ARBA" id="ARBA00004370"/>
    </source>
</evidence>
<comment type="caution">
    <text evidence="15">The sequence shown here is derived from an EMBL/GenBank/DDBJ whole genome shotgun (WGS) entry which is preliminary data.</text>
</comment>
<dbReference type="PANTHER" id="PTHR23077">
    <property type="entry name" value="AAA-FAMILY ATPASE"/>
    <property type="match status" value="1"/>
</dbReference>
<evidence type="ECO:0000256" key="11">
    <source>
        <dbReference type="ARBA" id="ARBA00034532"/>
    </source>
</evidence>
<dbReference type="GO" id="GO:0005524">
    <property type="term" value="F:ATP binding"/>
    <property type="evidence" value="ECO:0007669"/>
    <property type="project" value="UniProtKB-KW"/>
</dbReference>
<feature type="domain" description="AAA+ ATPase" evidence="14">
    <location>
        <begin position="565"/>
        <end position="715"/>
    </location>
</feature>
<keyword evidence="5" id="KW-0547">Nucleotide-binding</keyword>
<feature type="region of interest" description="Disordered" evidence="13">
    <location>
        <begin position="1153"/>
        <end position="1192"/>
    </location>
</feature>
<proteinExistence type="inferred from homology"/>
<evidence type="ECO:0000256" key="8">
    <source>
        <dbReference type="ARBA" id="ARBA00022927"/>
    </source>
</evidence>
<evidence type="ECO:0000256" key="5">
    <source>
        <dbReference type="ARBA" id="ARBA00022741"/>
    </source>
</evidence>
<dbReference type="SUPFAM" id="SSF52540">
    <property type="entry name" value="P-loop containing nucleoside triphosphate hydrolases"/>
    <property type="match status" value="2"/>
</dbReference>
<evidence type="ECO:0000256" key="9">
    <source>
        <dbReference type="ARBA" id="ARBA00023136"/>
    </source>
</evidence>
<keyword evidence="6" id="KW-0378">Hydrolase</keyword>
<dbReference type="Gene3D" id="3.10.330.10">
    <property type="match status" value="1"/>
</dbReference>
<dbReference type="AlphaFoldDB" id="A0AAN7TBV6"/>
<evidence type="ECO:0000256" key="12">
    <source>
        <dbReference type="ARBA" id="ARBA00048778"/>
    </source>
</evidence>
<comment type="similarity">
    <text evidence="2">Belongs to the AAA ATPase family.</text>
</comment>
<feature type="compositionally biased region" description="Polar residues" evidence="13">
    <location>
        <begin position="1173"/>
        <end position="1192"/>
    </location>
</feature>
<feature type="region of interest" description="Disordered" evidence="13">
    <location>
        <begin position="1233"/>
        <end position="1252"/>
    </location>
</feature>
<dbReference type="GO" id="GO:0005829">
    <property type="term" value="C:cytosol"/>
    <property type="evidence" value="ECO:0007669"/>
    <property type="project" value="TreeGrafter"/>
</dbReference>
<keyword evidence="4" id="KW-0962">Peroxisome biogenesis</keyword>
<evidence type="ECO:0000256" key="10">
    <source>
        <dbReference type="ARBA" id="ARBA00032509"/>
    </source>
</evidence>
<comment type="catalytic activity">
    <reaction evidence="12">
        <text>ATP + H2O = ADP + phosphate + H(+)</text>
        <dbReference type="Rhea" id="RHEA:13065"/>
        <dbReference type="ChEBI" id="CHEBI:15377"/>
        <dbReference type="ChEBI" id="CHEBI:15378"/>
        <dbReference type="ChEBI" id="CHEBI:30616"/>
        <dbReference type="ChEBI" id="CHEBI:43474"/>
        <dbReference type="ChEBI" id="CHEBI:456216"/>
    </reaction>
    <physiologicalReaction direction="left-to-right" evidence="12">
        <dbReference type="Rhea" id="RHEA:13066"/>
    </physiologicalReaction>
</comment>
<dbReference type="SUPFAM" id="SSF54585">
    <property type="entry name" value="Cdc48 domain 2-like"/>
    <property type="match status" value="1"/>
</dbReference>
<evidence type="ECO:0000256" key="7">
    <source>
        <dbReference type="ARBA" id="ARBA00022840"/>
    </source>
</evidence>
<evidence type="ECO:0000256" key="2">
    <source>
        <dbReference type="ARBA" id="ARBA00006914"/>
    </source>
</evidence>
<dbReference type="Gene3D" id="1.10.8.60">
    <property type="match status" value="2"/>
</dbReference>
<evidence type="ECO:0000259" key="14">
    <source>
        <dbReference type="SMART" id="SM00382"/>
    </source>
</evidence>
<evidence type="ECO:0000256" key="6">
    <source>
        <dbReference type="ARBA" id="ARBA00022801"/>
    </source>
</evidence>
<dbReference type="Pfam" id="PF17862">
    <property type="entry name" value="AAA_lid_3"/>
    <property type="match status" value="1"/>
</dbReference>
<dbReference type="InterPro" id="IPR009010">
    <property type="entry name" value="Asp_de-COase-like_dom_sf"/>
</dbReference>
<dbReference type="CDD" id="cd19526">
    <property type="entry name" value="RecA-like_PEX1_r2"/>
    <property type="match status" value="1"/>
</dbReference>
<dbReference type="GO" id="GO:0016887">
    <property type="term" value="F:ATP hydrolysis activity"/>
    <property type="evidence" value="ECO:0007669"/>
    <property type="project" value="InterPro"/>
</dbReference>
<keyword evidence="9" id="KW-0472">Membrane</keyword>
<feature type="compositionally biased region" description="Polar residues" evidence="13">
    <location>
        <begin position="239"/>
        <end position="252"/>
    </location>
</feature>
<dbReference type="PANTHER" id="PTHR23077:SF12">
    <property type="entry name" value="PEROXISOMAL ATPASE PEX1"/>
    <property type="match status" value="1"/>
</dbReference>
<dbReference type="GO" id="GO:0016558">
    <property type="term" value="P:protein import into peroxisome matrix"/>
    <property type="evidence" value="ECO:0007669"/>
    <property type="project" value="TreeGrafter"/>
</dbReference>
<dbReference type="InterPro" id="IPR029067">
    <property type="entry name" value="CDC48_domain_2-like_sf"/>
</dbReference>
<evidence type="ECO:0000256" key="13">
    <source>
        <dbReference type="SAM" id="MobiDB-lite"/>
    </source>
</evidence>
<dbReference type="Gene3D" id="3.40.50.300">
    <property type="entry name" value="P-loop containing nucleotide triphosphate hydrolases"/>
    <property type="match status" value="2"/>
</dbReference>
<gene>
    <name evidence="15" type="ORF">LTR62_006594</name>
</gene>
<dbReference type="InterPro" id="IPR015342">
    <property type="entry name" value="PEX1-N_C-lobe"/>
</dbReference>
<dbReference type="GO" id="GO:0005778">
    <property type="term" value="C:peroxisomal membrane"/>
    <property type="evidence" value="ECO:0007669"/>
    <property type="project" value="TreeGrafter"/>
</dbReference>
<feature type="compositionally biased region" description="Polar residues" evidence="13">
    <location>
        <begin position="760"/>
        <end position="770"/>
    </location>
</feature>
<organism evidence="15 16">
    <name type="scientific">Meristemomyces frigidus</name>
    <dbReference type="NCBI Taxonomy" id="1508187"/>
    <lineage>
        <taxon>Eukaryota</taxon>
        <taxon>Fungi</taxon>
        <taxon>Dikarya</taxon>
        <taxon>Ascomycota</taxon>
        <taxon>Pezizomycotina</taxon>
        <taxon>Dothideomycetes</taxon>
        <taxon>Dothideomycetidae</taxon>
        <taxon>Mycosphaerellales</taxon>
        <taxon>Teratosphaeriaceae</taxon>
        <taxon>Meristemomyces</taxon>
    </lineage>
</organism>
<comment type="subcellular location">
    <subcellularLocation>
        <location evidence="1">Membrane</location>
    </subcellularLocation>
</comment>
<dbReference type="InterPro" id="IPR003593">
    <property type="entry name" value="AAA+_ATPase"/>
</dbReference>
<protein>
    <recommendedName>
        <fullName evidence="11">Peroxisomal ATPase PEX1</fullName>
    </recommendedName>
    <alternativeName>
        <fullName evidence="10">Peroxin-1</fullName>
    </alternativeName>
</protein>
<dbReference type="FunFam" id="3.10.330.10:FF:000011">
    <property type="entry name" value="Peroxisome biogenesis protein peroxin 1"/>
    <property type="match status" value="1"/>
</dbReference>